<dbReference type="Pfam" id="PF01593">
    <property type="entry name" value="Amino_oxidase"/>
    <property type="match status" value="1"/>
</dbReference>
<evidence type="ECO:0000256" key="5">
    <source>
        <dbReference type="ARBA" id="ARBA00022630"/>
    </source>
</evidence>
<dbReference type="PANTHER" id="PTHR42923">
    <property type="entry name" value="PROTOPORPHYRINOGEN OXIDASE"/>
    <property type="match status" value="1"/>
</dbReference>
<evidence type="ECO:0000256" key="4">
    <source>
        <dbReference type="ARBA" id="ARBA00012867"/>
    </source>
</evidence>
<evidence type="ECO:0000256" key="10">
    <source>
        <dbReference type="ARBA" id="ARBA00047554"/>
    </source>
</evidence>
<sequence>MPRHVAVLGAGLTGLSSAFHLSRLHPNLKVTLIEGQKQAGGWVRSSRIALPDNYGSVLLEAGPRTLRPNAQSILELVNILKLQDRVITVSKDSPAAKARYLYIPPEYGGTAQGLQEIPSSLFGLLKSPLTRTLVPAVVQELFKWNNAPPDNQDESVDSFLRRRFGSSFAETFGSAIIHGIYAADSRKVSIGAAFPTMVDAANRGWGGLVRGMLVPSRKQDPGSYDVGDMPNRLEGAAVFSFRDGMQTLTDSLEEDLKRNSNVEIIYNSPASSLEHGRDEFQINLAGGQTIPATHVISTVPTPTLHHLLASSNGDSLQALIASPTSTVHVVNIVFPGPPSSIHPAGFGYLIPRPPSGYPANPSTSRPGFLGTVFDSCSLADQDTETPNPFSYDNARFTKLTVMVGGPYPTPSLPPFLSSSEGPTSPAERQLPDYMRTVLDQLSLHLSQTLPDPVYWRVVPNRRCIPTLLPGHTQRIQELRSFLDTRYEGRLQIAGAGVGGVSLGDCVEGGRKAARNLVL</sequence>
<keyword evidence="7 11" id="KW-0560">Oxidoreductase</keyword>
<keyword evidence="5 11" id="KW-0285">Flavoprotein</keyword>
<keyword evidence="6 11" id="KW-0274">FAD</keyword>
<keyword evidence="9 11" id="KW-0627">Porphyrin biosynthesis</keyword>
<comment type="function">
    <text evidence="1 11">Catalyzes the 6-electron oxidation of protoporphyrinogen-IX to form protoporphyrin-IX.</text>
</comment>
<dbReference type="EC" id="1.3.3.4" evidence="4 11"/>
<proteinExistence type="inferred from homology"/>
<reference evidence="13 14" key="1">
    <citation type="journal article" date="2019" name="Nat. Ecol. Evol.">
        <title>Megaphylogeny resolves global patterns of mushroom evolution.</title>
        <authorList>
            <person name="Varga T."/>
            <person name="Krizsan K."/>
            <person name="Foldi C."/>
            <person name="Dima B."/>
            <person name="Sanchez-Garcia M."/>
            <person name="Sanchez-Ramirez S."/>
            <person name="Szollosi G.J."/>
            <person name="Szarkandi J.G."/>
            <person name="Papp V."/>
            <person name="Albert L."/>
            <person name="Andreopoulos W."/>
            <person name="Angelini C."/>
            <person name="Antonin V."/>
            <person name="Barry K.W."/>
            <person name="Bougher N.L."/>
            <person name="Buchanan P."/>
            <person name="Buyck B."/>
            <person name="Bense V."/>
            <person name="Catcheside P."/>
            <person name="Chovatia M."/>
            <person name="Cooper J."/>
            <person name="Damon W."/>
            <person name="Desjardin D."/>
            <person name="Finy P."/>
            <person name="Geml J."/>
            <person name="Haridas S."/>
            <person name="Hughes K."/>
            <person name="Justo A."/>
            <person name="Karasinski D."/>
            <person name="Kautmanova I."/>
            <person name="Kiss B."/>
            <person name="Kocsube S."/>
            <person name="Kotiranta H."/>
            <person name="LaButti K.M."/>
            <person name="Lechner B.E."/>
            <person name="Liimatainen K."/>
            <person name="Lipzen A."/>
            <person name="Lukacs Z."/>
            <person name="Mihaltcheva S."/>
            <person name="Morgado L.N."/>
            <person name="Niskanen T."/>
            <person name="Noordeloos M.E."/>
            <person name="Ohm R.A."/>
            <person name="Ortiz-Santana B."/>
            <person name="Ovrebo C."/>
            <person name="Racz N."/>
            <person name="Riley R."/>
            <person name="Savchenko A."/>
            <person name="Shiryaev A."/>
            <person name="Soop K."/>
            <person name="Spirin V."/>
            <person name="Szebenyi C."/>
            <person name="Tomsovsky M."/>
            <person name="Tulloss R.E."/>
            <person name="Uehling J."/>
            <person name="Grigoriev I.V."/>
            <person name="Vagvolgyi C."/>
            <person name="Papp T."/>
            <person name="Martin F.M."/>
            <person name="Miettinen O."/>
            <person name="Hibbett D.S."/>
            <person name="Nagy L.G."/>
        </authorList>
    </citation>
    <scope>NUCLEOTIDE SEQUENCE [LARGE SCALE GENOMIC DNA]</scope>
    <source>
        <strain evidence="13 14">CBS 121175</strain>
    </source>
</reference>
<dbReference type="InterPro" id="IPR036188">
    <property type="entry name" value="FAD/NAD-bd_sf"/>
</dbReference>
<evidence type="ECO:0000256" key="1">
    <source>
        <dbReference type="ARBA" id="ARBA00002600"/>
    </source>
</evidence>
<dbReference type="EMBL" id="ML210163">
    <property type="protein sequence ID" value="TFK27551.1"/>
    <property type="molecule type" value="Genomic_DNA"/>
</dbReference>
<keyword evidence="14" id="KW-1185">Reference proteome</keyword>
<comment type="subcellular location">
    <subcellularLocation>
        <location evidence="11">Mitochondrion inner membrane</location>
    </subcellularLocation>
</comment>
<dbReference type="SUPFAM" id="SSF54373">
    <property type="entry name" value="FAD-linked reductases, C-terminal domain"/>
    <property type="match status" value="1"/>
</dbReference>
<dbReference type="GO" id="GO:0006782">
    <property type="term" value="P:protoporphyrinogen IX biosynthetic process"/>
    <property type="evidence" value="ECO:0007669"/>
    <property type="project" value="UniProtKB-UniRule"/>
</dbReference>
<evidence type="ECO:0000256" key="11">
    <source>
        <dbReference type="RuleBase" id="RU367069"/>
    </source>
</evidence>
<evidence type="ECO:0000256" key="6">
    <source>
        <dbReference type="ARBA" id="ARBA00022827"/>
    </source>
</evidence>
<dbReference type="Proteomes" id="UP000307440">
    <property type="component" value="Unassembled WGS sequence"/>
</dbReference>
<dbReference type="STRING" id="230819.A0A5C3LGA3"/>
<dbReference type="AlphaFoldDB" id="A0A5C3LGA3"/>
<evidence type="ECO:0000256" key="3">
    <source>
        <dbReference type="ARBA" id="ARBA00010551"/>
    </source>
</evidence>
<dbReference type="InterPro" id="IPR050464">
    <property type="entry name" value="Zeta_carotene_desat/Oxidored"/>
</dbReference>
<comment type="pathway">
    <text evidence="2 11">Porphyrin-containing compound metabolism; protoporphyrin-IX biosynthesis; protoporphyrin-IX from protoporphyrinogen-IX: step 1/1.</text>
</comment>
<dbReference type="GO" id="GO:0005743">
    <property type="term" value="C:mitochondrial inner membrane"/>
    <property type="evidence" value="ECO:0007669"/>
    <property type="project" value="UniProtKB-SubCell"/>
</dbReference>
<comment type="similarity">
    <text evidence="3 11">Belongs to the protoporphyrinogen/coproporphyrinogen oxidase family. Protoporphyrinogen oxidase subfamily.</text>
</comment>
<dbReference type="GO" id="GO:0004729">
    <property type="term" value="F:oxygen-dependent protoporphyrinogen oxidase activity"/>
    <property type="evidence" value="ECO:0007669"/>
    <property type="project" value="UniProtKB-UniRule"/>
</dbReference>
<dbReference type="UniPathway" id="UPA00251">
    <property type="reaction ID" value="UER00324"/>
</dbReference>
<keyword evidence="8 11" id="KW-0350">Heme biosynthesis</keyword>
<evidence type="ECO:0000313" key="13">
    <source>
        <dbReference type="EMBL" id="TFK27551.1"/>
    </source>
</evidence>
<dbReference type="SUPFAM" id="SSF51905">
    <property type="entry name" value="FAD/NAD(P)-binding domain"/>
    <property type="match status" value="1"/>
</dbReference>
<comment type="catalytic activity">
    <reaction evidence="10 11">
        <text>protoporphyrinogen IX + 3 O2 = protoporphyrin IX + 3 H2O2</text>
        <dbReference type="Rhea" id="RHEA:25576"/>
        <dbReference type="ChEBI" id="CHEBI:15379"/>
        <dbReference type="ChEBI" id="CHEBI:16240"/>
        <dbReference type="ChEBI" id="CHEBI:57306"/>
        <dbReference type="ChEBI" id="CHEBI:57307"/>
        <dbReference type="EC" id="1.3.3.4"/>
    </reaction>
</comment>
<protein>
    <recommendedName>
        <fullName evidence="4 11">Protoporphyrinogen oxidase</fullName>
        <ecNumber evidence="4 11">1.3.3.4</ecNumber>
    </recommendedName>
</protein>
<feature type="domain" description="Amine oxidase" evidence="12">
    <location>
        <begin position="12"/>
        <end position="516"/>
    </location>
</feature>
<dbReference type="Gene3D" id="3.50.50.60">
    <property type="entry name" value="FAD/NAD(P)-binding domain"/>
    <property type="match status" value="1"/>
</dbReference>
<name>A0A5C3LGA3_COPMA</name>
<comment type="cofactor">
    <cofactor evidence="11">
        <name>FAD</name>
        <dbReference type="ChEBI" id="CHEBI:57692"/>
    </cofactor>
    <text evidence="11">Binds 1 FAD per subunit.</text>
</comment>
<evidence type="ECO:0000256" key="2">
    <source>
        <dbReference type="ARBA" id="ARBA00005073"/>
    </source>
</evidence>
<evidence type="ECO:0000259" key="12">
    <source>
        <dbReference type="Pfam" id="PF01593"/>
    </source>
</evidence>
<dbReference type="InterPro" id="IPR004572">
    <property type="entry name" value="Protoporphyrinogen_oxidase"/>
</dbReference>
<dbReference type="NCBIfam" id="TIGR00562">
    <property type="entry name" value="proto_IX_ox"/>
    <property type="match status" value="1"/>
</dbReference>
<gene>
    <name evidence="13" type="ORF">FA15DRAFT_158293</name>
</gene>
<evidence type="ECO:0000256" key="9">
    <source>
        <dbReference type="ARBA" id="ARBA00023244"/>
    </source>
</evidence>
<dbReference type="OrthoDB" id="438553at2759"/>
<accession>A0A5C3LGA3</accession>
<organism evidence="13 14">
    <name type="scientific">Coprinopsis marcescibilis</name>
    <name type="common">Agaric fungus</name>
    <name type="synonym">Psathyrella marcescibilis</name>
    <dbReference type="NCBI Taxonomy" id="230819"/>
    <lineage>
        <taxon>Eukaryota</taxon>
        <taxon>Fungi</taxon>
        <taxon>Dikarya</taxon>
        <taxon>Basidiomycota</taxon>
        <taxon>Agaricomycotina</taxon>
        <taxon>Agaricomycetes</taxon>
        <taxon>Agaricomycetidae</taxon>
        <taxon>Agaricales</taxon>
        <taxon>Agaricineae</taxon>
        <taxon>Psathyrellaceae</taxon>
        <taxon>Coprinopsis</taxon>
    </lineage>
</organism>
<evidence type="ECO:0000256" key="8">
    <source>
        <dbReference type="ARBA" id="ARBA00023133"/>
    </source>
</evidence>
<evidence type="ECO:0000313" key="14">
    <source>
        <dbReference type="Proteomes" id="UP000307440"/>
    </source>
</evidence>
<dbReference type="PANTHER" id="PTHR42923:SF3">
    <property type="entry name" value="PROTOPORPHYRINOGEN OXIDASE"/>
    <property type="match status" value="1"/>
</dbReference>
<dbReference type="InterPro" id="IPR002937">
    <property type="entry name" value="Amino_oxidase"/>
</dbReference>
<evidence type="ECO:0000256" key="7">
    <source>
        <dbReference type="ARBA" id="ARBA00023002"/>
    </source>
</evidence>